<evidence type="ECO:0000313" key="2">
    <source>
        <dbReference type="Proteomes" id="UP000615026"/>
    </source>
</evidence>
<protein>
    <submittedName>
        <fullName evidence="1">Uncharacterized protein</fullName>
    </submittedName>
</protein>
<evidence type="ECO:0000313" key="1">
    <source>
        <dbReference type="EMBL" id="MBE9069594.1"/>
    </source>
</evidence>
<dbReference type="AlphaFoldDB" id="A0A929FC37"/>
<dbReference type="RefSeq" id="WP_193995488.1">
    <property type="nucleotide sequence ID" value="NZ_JADEXP010000296.1"/>
</dbReference>
<proteinExistence type="predicted"/>
<dbReference type="Proteomes" id="UP000615026">
    <property type="component" value="Unassembled WGS sequence"/>
</dbReference>
<keyword evidence="2" id="KW-1185">Reference proteome</keyword>
<dbReference type="EMBL" id="JADEXP010000296">
    <property type="protein sequence ID" value="MBE9069594.1"/>
    <property type="molecule type" value="Genomic_DNA"/>
</dbReference>
<organism evidence="1 2">
    <name type="scientific">Leptolyngbya cf. ectocarpi LEGE 11479</name>
    <dbReference type="NCBI Taxonomy" id="1828722"/>
    <lineage>
        <taxon>Bacteria</taxon>
        <taxon>Bacillati</taxon>
        <taxon>Cyanobacteriota</taxon>
        <taxon>Cyanophyceae</taxon>
        <taxon>Leptolyngbyales</taxon>
        <taxon>Leptolyngbyaceae</taxon>
        <taxon>Leptolyngbya group</taxon>
        <taxon>Leptolyngbya</taxon>
    </lineage>
</organism>
<accession>A0A929FC37</accession>
<reference evidence="1" key="1">
    <citation type="submission" date="2020-10" db="EMBL/GenBank/DDBJ databases">
        <authorList>
            <person name="Castelo-Branco R."/>
            <person name="Eusebio N."/>
            <person name="Adriana R."/>
            <person name="Vieira A."/>
            <person name="Brugerolle De Fraissinette N."/>
            <person name="Rezende De Castro R."/>
            <person name="Schneider M.P."/>
            <person name="Vasconcelos V."/>
            <person name="Leao P.N."/>
        </authorList>
    </citation>
    <scope>NUCLEOTIDE SEQUENCE</scope>
    <source>
        <strain evidence="1">LEGE 11479</strain>
    </source>
</reference>
<sequence length="104" mass="12168">MDRKLQKKYGHDIEKTVRKVSTFFPDIDQQLLVSVVETYPKLVERRYDAKRYKRIEIGNFLMNAQFIAGEILRQFSNRNTRAILSGADDDAWNLSNRSFPSSPI</sequence>
<comment type="caution">
    <text evidence="1">The sequence shown here is derived from an EMBL/GenBank/DDBJ whole genome shotgun (WGS) entry which is preliminary data.</text>
</comment>
<name>A0A929FC37_LEPEC</name>
<gene>
    <name evidence="1" type="ORF">IQ260_23385</name>
</gene>